<evidence type="ECO:0000256" key="1">
    <source>
        <dbReference type="ARBA" id="ARBA00000448"/>
    </source>
</evidence>
<organism evidence="10 11">
    <name type="scientific">Nocardioides endophyticus</name>
    <dbReference type="NCBI Taxonomy" id="1353775"/>
    <lineage>
        <taxon>Bacteria</taxon>
        <taxon>Bacillati</taxon>
        <taxon>Actinomycetota</taxon>
        <taxon>Actinomycetes</taxon>
        <taxon>Propionibacteriales</taxon>
        <taxon>Nocardioidaceae</taxon>
        <taxon>Nocardioides</taxon>
    </lineage>
</organism>
<comment type="caution">
    <text evidence="10">The sequence shown here is derived from an EMBL/GenBank/DDBJ whole genome shotgun (WGS) entry which is preliminary data.</text>
</comment>
<dbReference type="Proteomes" id="UP001499882">
    <property type="component" value="Unassembled WGS sequence"/>
</dbReference>
<keyword evidence="6" id="KW-0119">Carbohydrate metabolism</keyword>
<accession>A0ABP8Z7R5</accession>
<evidence type="ECO:0000313" key="11">
    <source>
        <dbReference type="Proteomes" id="UP001499882"/>
    </source>
</evidence>
<reference evidence="11" key="1">
    <citation type="journal article" date="2019" name="Int. J. Syst. Evol. Microbiol.">
        <title>The Global Catalogue of Microorganisms (GCM) 10K type strain sequencing project: providing services to taxonomists for standard genome sequencing and annotation.</title>
        <authorList>
            <consortium name="The Broad Institute Genomics Platform"/>
            <consortium name="The Broad Institute Genome Sequencing Center for Infectious Disease"/>
            <person name="Wu L."/>
            <person name="Ma J."/>
        </authorList>
    </citation>
    <scope>NUCLEOTIDE SEQUENCE [LARGE SCALE GENOMIC DNA]</scope>
    <source>
        <strain evidence="11">JCM 18532</strain>
    </source>
</reference>
<dbReference type="SUPFAM" id="SSF51445">
    <property type="entry name" value="(Trans)glycosidases"/>
    <property type="match status" value="1"/>
</dbReference>
<dbReference type="PANTHER" id="PTHR10353">
    <property type="entry name" value="GLYCOSYL HYDROLASE"/>
    <property type="match status" value="1"/>
</dbReference>
<keyword evidence="11" id="KW-1185">Reference proteome</keyword>
<dbReference type="NCBIfam" id="TIGR03356">
    <property type="entry name" value="BGL"/>
    <property type="match status" value="1"/>
</dbReference>
<dbReference type="EC" id="3.2.1.21" evidence="3 9"/>
<dbReference type="Gene3D" id="3.20.20.80">
    <property type="entry name" value="Glycosidases"/>
    <property type="match status" value="1"/>
</dbReference>
<comment type="similarity">
    <text evidence="2 9">Belongs to the glycosyl hydrolase 1 family.</text>
</comment>
<evidence type="ECO:0000256" key="4">
    <source>
        <dbReference type="ARBA" id="ARBA00022801"/>
    </source>
</evidence>
<dbReference type="InterPro" id="IPR017853">
    <property type="entry name" value="GH"/>
</dbReference>
<dbReference type="Pfam" id="PF00232">
    <property type="entry name" value="Glyco_hydro_1"/>
    <property type="match status" value="1"/>
</dbReference>
<dbReference type="InterPro" id="IPR033132">
    <property type="entry name" value="GH_1_N_CS"/>
</dbReference>
<evidence type="ECO:0000256" key="3">
    <source>
        <dbReference type="ARBA" id="ARBA00012744"/>
    </source>
</evidence>
<keyword evidence="4 9" id="KW-0378">Hydrolase</keyword>
<sequence>MPVPDSRPTSGLPQLPPGFRFGTSTAAYQIEGAATEDGKGPSIWDTFCAQPGRIVDGSSGAVACDHFHRYAEDIALMKRLGVGGYRLSVSWPRIQPTGSGPANAKGLAFYDRLIDELLANDVQPMVTLYHWDLPQALEDDGGWLNRATVDRFAEYAAILGERFADRVEHWIPVNEPNVVMTMGYASGMHAPGRELMFDSMPVAHHLLLAHGRAAVALRAAGATSVGCANNHAPMWPASDDAADVGATKLFDALWNGMFSEPMLLGRYPADLAPLFEDIVQDGDMATIRQPLDFYGVNYYNPFKIGAAGEDSEMPFEFRELLGYPVTDFGWPVVPDALREWLILLRARFRAALPPIYITESGCAYNMGPDEHGVVDDQPRIDYLDSHLRAVATAVQRGVDVRGYYTWSMMDNFEWAEGFTQRFGLVHVDYETQKRTPKRSFQWYADVIAAQTKSLG</sequence>
<dbReference type="InterPro" id="IPR001360">
    <property type="entry name" value="Glyco_hydro_1"/>
</dbReference>
<evidence type="ECO:0000256" key="9">
    <source>
        <dbReference type="RuleBase" id="RU361175"/>
    </source>
</evidence>
<dbReference type="PANTHER" id="PTHR10353:SF36">
    <property type="entry name" value="LP05116P"/>
    <property type="match status" value="1"/>
</dbReference>
<dbReference type="PRINTS" id="PR00131">
    <property type="entry name" value="GLHYDRLASE1"/>
</dbReference>
<evidence type="ECO:0000256" key="7">
    <source>
        <dbReference type="ARBA" id="ARBA00023295"/>
    </source>
</evidence>
<evidence type="ECO:0000256" key="5">
    <source>
        <dbReference type="ARBA" id="ARBA00023001"/>
    </source>
</evidence>
<gene>
    <name evidence="10" type="ORF">GCM10023350_37580</name>
</gene>
<evidence type="ECO:0000256" key="8">
    <source>
        <dbReference type="ARBA" id="ARBA00023326"/>
    </source>
</evidence>
<evidence type="ECO:0000313" key="10">
    <source>
        <dbReference type="EMBL" id="GAA4749030.1"/>
    </source>
</evidence>
<keyword evidence="5" id="KW-0136">Cellulose degradation</keyword>
<protein>
    <recommendedName>
        <fullName evidence="3 9">Beta-glucosidase</fullName>
        <ecNumber evidence="3 9">3.2.1.21</ecNumber>
    </recommendedName>
</protein>
<keyword evidence="8" id="KW-0624">Polysaccharide degradation</keyword>
<dbReference type="InterPro" id="IPR017736">
    <property type="entry name" value="Glyco_hydro_1_beta-glucosidase"/>
</dbReference>
<evidence type="ECO:0000256" key="6">
    <source>
        <dbReference type="ARBA" id="ARBA00023277"/>
    </source>
</evidence>
<dbReference type="EMBL" id="BAABKN010000023">
    <property type="protein sequence ID" value="GAA4749030.1"/>
    <property type="molecule type" value="Genomic_DNA"/>
</dbReference>
<name>A0ABP8Z7R5_9ACTN</name>
<keyword evidence="7 9" id="KW-0326">Glycosidase</keyword>
<evidence type="ECO:0000256" key="2">
    <source>
        <dbReference type="ARBA" id="ARBA00010838"/>
    </source>
</evidence>
<comment type="catalytic activity">
    <reaction evidence="1 9">
        <text>Hydrolysis of terminal, non-reducing beta-D-glucosyl residues with release of beta-D-glucose.</text>
        <dbReference type="EC" id="3.2.1.21"/>
    </reaction>
</comment>
<dbReference type="PROSITE" id="PS00653">
    <property type="entry name" value="GLYCOSYL_HYDROL_F1_2"/>
    <property type="match status" value="1"/>
</dbReference>
<proteinExistence type="inferred from homology"/>